<dbReference type="GeneID" id="6073625"/>
<sequence>MAPRGVLSCSSPSLLSVASSTAKSAKKNVASVKKVATAVVRLFKKSCKSKASDALSISDTNEDLNSEHPPSLIDVDTSQDQPTDKQEEGETDEQELTSQQVKWYLLMNLAIML</sequence>
<evidence type="ECO:0000256" key="1">
    <source>
        <dbReference type="SAM" id="MobiDB-lite"/>
    </source>
</evidence>
<dbReference type="RefSeq" id="XP_001878493.1">
    <property type="nucleotide sequence ID" value="XM_001878458.1"/>
</dbReference>
<evidence type="ECO:0000313" key="3">
    <source>
        <dbReference type="Proteomes" id="UP000001194"/>
    </source>
</evidence>
<dbReference type="EMBL" id="DS547096">
    <property type="protein sequence ID" value="EDR11192.1"/>
    <property type="molecule type" value="Genomic_DNA"/>
</dbReference>
<gene>
    <name evidence="2" type="ORF">LACBIDRAFT_324781</name>
</gene>
<dbReference type="HOGENOM" id="CLU_2133937_0_0_1"/>
<dbReference type="InParanoid" id="B0D310"/>
<dbReference type="KEGG" id="lbc:LACBIDRAFT_324781"/>
<organism evidence="3">
    <name type="scientific">Laccaria bicolor (strain S238N-H82 / ATCC MYA-4686)</name>
    <name type="common">Bicoloured deceiver</name>
    <name type="synonym">Laccaria laccata var. bicolor</name>
    <dbReference type="NCBI Taxonomy" id="486041"/>
    <lineage>
        <taxon>Eukaryota</taxon>
        <taxon>Fungi</taxon>
        <taxon>Dikarya</taxon>
        <taxon>Basidiomycota</taxon>
        <taxon>Agaricomycotina</taxon>
        <taxon>Agaricomycetes</taxon>
        <taxon>Agaricomycetidae</taxon>
        <taxon>Agaricales</taxon>
        <taxon>Agaricineae</taxon>
        <taxon>Hydnangiaceae</taxon>
        <taxon>Laccaria</taxon>
    </lineage>
</organism>
<dbReference type="Proteomes" id="UP000001194">
    <property type="component" value="Unassembled WGS sequence"/>
</dbReference>
<protein>
    <submittedName>
        <fullName evidence="2">Predicted protein</fullName>
    </submittedName>
</protein>
<evidence type="ECO:0000313" key="2">
    <source>
        <dbReference type="EMBL" id="EDR11192.1"/>
    </source>
</evidence>
<feature type="region of interest" description="Disordered" evidence="1">
    <location>
        <begin position="46"/>
        <end position="97"/>
    </location>
</feature>
<accession>B0D310</accession>
<name>B0D310_LACBS</name>
<keyword evidence="3" id="KW-1185">Reference proteome</keyword>
<proteinExistence type="predicted"/>
<dbReference type="AlphaFoldDB" id="B0D310"/>
<reference evidence="2 3" key="1">
    <citation type="journal article" date="2008" name="Nature">
        <title>The genome of Laccaria bicolor provides insights into mycorrhizal symbiosis.</title>
        <authorList>
            <person name="Martin F."/>
            <person name="Aerts A."/>
            <person name="Ahren D."/>
            <person name="Brun A."/>
            <person name="Danchin E.G.J."/>
            <person name="Duchaussoy F."/>
            <person name="Gibon J."/>
            <person name="Kohler A."/>
            <person name="Lindquist E."/>
            <person name="Pereda V."/>
            <person name="Salamov A."/>
            <person name="Shapiro H.J."/>
            <person name="Wuyts J."/>
            <person name="Blaudez D."/>
            <person name="Buee M."/>
            <person name="Brokstein P."/>
            <person name="Canbaeck B."/>
            <person name="Cohen D."/>
            <person name="Courty P.E."/>
            <person name="Coutinho P.M."/>
            <person name="Delaruelle C."/>
            <person name="Detter J.C."/>
            <person name="Deveau A."/>
            <person name="DiFazio S."/>
            <person name="Duplessis S."/>
            <person name="Fraissinet-Tachet L."/>
            <person name="Lucic E."/>
            <person name="Frey-Klett P."/>
            <person name="Fourrey C."/>
            <person name="Feussner I."/>
            <person name="Gay G."/>
            <person name="Grimwood J."/>
            <person name="Hoegger P.J."/>
            <person name="Jain P."/>
            <person name="Kilaru S."/>
            <person name="Labbe J."/>
            <person name="Lin Y.C."/>
            <person name="Legue V."/>
            <person name="Le Tacon F."/>
            <person name="Marmeisse R."/>
            <person name="Melayah D."/>
            <person name="Montanini B."/>
            <person name="Muratet M."/>
            <person name="Nehls U."/>
            <person name="Niculita-Hirzel H."/>
            <person name="Oudot-Le Secq M.P."/>
            <person name="Peter M."/>
            <person name="Quesneville H."/>
            <person name="Rajashekar B."/>
            <person name="Reich M."/>
            <person name="Rouhier N."/>
            <person name="Schmutz J."/>
            <person name="Yin T."/>
            <person name="Chalot M."/>
            <person name="Henrissat B."/>
            <person name="Kuees U."/>
            <person name="Lucas S."/>
            <person name="Van de Peer Y."/>
            <person name="Podila G.K."/>
            <person name="Polle A."/>
            <person name="Pukkila P.J."/>
            <person name="Richardson P.M."/>
            <person name="Rouze P."/>
            <person name="Sanders I.R."/>
            <person name="Stajich J.E."/>
            <person name="Tunlid A."/>
            <person name="Tuskan G."/>
            <person name="Grigoriev I.V."/>
        </authorList>
    </citation>
    <scope>NUCLEOTIDE SEQUENCE [LARGE SCALE GENOMIC DNA]</scope>
    <source>
        <strain evidence="3">S238N-H82 / ATCC MYA-4686</strain>
    </source>
</reference>